<keyword evidence="2" id="KW-1185">Reference proteome</keyword>
<evidence type="ECO:0000313" key="1">
    <source>
        <dbReference type="EMBL" id="PIL36220.1"/>
    </source>
</evidence>
<dbReference type="Proteomes" id="UP000230002">
    <property type="component" value="Unassembled WGS sequence"/>
</dbReference>
<dbReference type="PANTHER" id="PTHR48049:SF132">
    <property type="entry name" value="GLYCOSYLTRANSFERASE"/>
    <property type="match status" value="1"/>
</dbReference>
<reference evidence="1 2" key="1">
    <citation type="journal article" date="2015" name="Sci. Rep.">
        <title>Chromosome-level genome map provides insights into diverse defense mechanisms in the medicinal fungus Ganoderma sinense.</title>
        <authorList>
            <person name="Zhu Y."/>
            <person name="Xu J."/>
            <person name="Sun C."/>
            <person name="Zhou S."/>
            <person name="Xu H."/>
            <person name="Nelson D.R."/>
            <person name="Qian J."/>
            <person name="Song J."/>
            <person name="Luo H."/>
            <person name="Xiang L."/>
            <person name="Li Y."/>
            <person name="Xu Z."/>
            <person name="Ji A."/>
            <person name="Wang L."/>
            <person name="Lu S."/>
            <person name="Hayward A."/>
            <person name="Sun W."/>
            <person name="Li X."/>
            <person name="Schwartz D.C."/>
            <person name="Wang Y."/>
            <person name="Chen S."/>
        </authorList>
    </citation>
    <scope>NUCLEOTIDE SEQUENCE [LARGE SCALE GENOMIC DNA]</scope>
    <source>
        <strain evidence="1 2">ZZ0214-1</strain>
    </source>
</reference>
<dbReference type="InterPro" id="IPR050481">
    <property type="entry name" value="UDP-glycosyltransf_plant"/>
</dbReference>
<organism evidence="1 2">
    <name type="scientific">Ganoderma sinense ZZ0214-1</name>
    <dbReference type="NCBI Taxonomy" id="1077348"/>
    <lineage>
        <taxon>Eukaryota</taxon>
        <taxon>Fungi</taxon>
        <taxon>Dikarya</taxon>
        <taxon>Basidiomycota</taxon>
        <taxon>Agaricomycotina</taxon>
        <taxon>Agaricomycetes</taxon>
        <taxon>Polyporales</taxon>
        <taxon>Polyporaceae</taxon>
        <taxon>Ganoderma</taxon>
    </lineage>
</organism>
<evidence type="ECO:0000313" key="2">
    <source>
        <dbReference type="Proteomes" id="UP000230002"/>
    </source>
</evidence>
<protein>
    <submittedName>
        <fullName evidence="1">Uncharacterized protein</fullName>
    </submittedName>
</protein>
<dbReference type="AlphaFoldDB" id="A0A2G8SR41"/>
<comment type="caution">
    <text evidence="1">The sequence shown here is derived from an EMBL/GenBank/DDBJ whole genome shotgun (WGS) entry which is preliminary data.</text>
</comment>
<dbReference type="OrthoDB" id="5835829at2759"/>
<proteinExistence type="predicted"/>
<dbReference type="PANTHER" id="PTHR48049">
    <property type="entry name" value="GLYCOSYLTRANSFERASE"/>
    <property type="match status" value="1"/>
</dbReference>
<name>A0A2G8SR41_9APHY</name>
<dbReference type="STRING" id="1077348.A0A2G8SR41"/>
<dbReference type="SUPFAM" id="SSF53756">
    <property type="entry name" value="UDP-Glycosyltransferase/glycogen phosphorylase"/>
    <property type="match status" value="1"/>
</dbReference>
<accession>A0A2G8SR41</accession>
<sequence length="479" mass="51525">MATNTPHLVISLFKPGLRPITVTTTMFFEKARAEISRSVDLDAVPLRIIALPQHENPMISVIYEEAFGGVWTKLTTKEAITCALTEQVHPTLDVAPRAVIMDVRSLLPFAAKPFAFLRQAAPGVKIYTWHPSAALSGFYLFGPESLGGRGNLLAKAEAEAAATGQPFDVVATEVSIVVVRVPGLPPMYDYEYQPQTMPLPPPLVSNLFVKAHDIPLKTDGVISMGPEALEPESAAALRKWFGDLSTPVYFAGPLLPEGEKAATAEKDQSPLGSEIQVFLDRKLQTCGENSISFGFVFFPLEPEKFTALLDVVMGQGILFIISHLSPFAVIPDDLKTRVEEYGHGLLSPWSPQQTILRHPMSALTPSITRVFATGWFLSHWGFNSALEAINAGPQNTIHLTKILDTGYELLEVRTGHGLRPIYRNGKTPSGTVEAVKAEVTDVLKRAFGEEGEGQEGPSACAQGAPGCGLGGGGGGVEGC</sequence>
<dbReference type="Gene3D" id="3.40.50.2000">
    <property type="entry name" value="Glycogen Phosphorylase B"/>
    <property type="match status" value="2"/>
</dbReference>
<dbReference type="GO" id="GO:0035251">
    <property type="term" value="F:UDP-glucosyltransferase activity"/>
    <property type="evidence" value="ECO:0007669"/>
    <property type="project" value="InterPro"/>
</dbReference>
<gene>
    <name evidence="1" type="ORF">GSI_01881</name>
</gene>
<dbReference type="EMBL" id="AYKW01000002">
    <property type="protein sequence ID" value="PIL36220.1"/>
    <property type="molecule type" value="Genomic_DNA"/>
</dbReference>